<gene>
    <name evidence="5" type="ORF">H9932_01660</name>
</gene>
<dbReference type="InterPro" id="IPR028082">
    <property type="entry name" value="Peripla_BP_I"/>
</dbReference>
<dbReference type="Gene3D" id="3.40.50.2300">
    <property type="match status" value="1"/>
</dbReference>
<evidence type="ECO:0000256" key="2">
    <source>
        <dbReference type="ARBA" id="ARBA00023125"/>
    </source>
</evidence>
<sequence>MTHDLRGSRPRAAVTLADVAREAGVSLATASFVLSGRGGARSAGSAATKAKVRAAAEELGYVPNRHAQAMRTGRGGGIVLALGTLDDPWGVQLAHRVRAQALPHELSTLVLADERWYEYLLGASADAALVTSIDFVPDGPAQVRRLADATQTGLVAFSAQMEPEGFDVVSSSPLPAIGAAYARLRARHARVQLLAPEIDRPGGTLAHPRTRAFLAAAEAHGEDAGALVHVTPEGSHETYQAALEWITGPDRPTAVVCFTGYQAVALQIAAERAGLSVPDDLEFAAIGDIPATSEFFGPISYYGVEGVFERLAGILVDRAVDRTDRPGRKHVFDWTFFPGATTAEDV</sequence>
<dbReference type="PROSITE" id="PS00356">
    <property type="entry name" value="HTH_LACI_1"/>
    <property type="match status" value="1"/>
</dbReference>
<evidence type="ECO:0000256" key="1">
    <source>
        <dbReference type="ARBA" id="ARBA00023015"/>
    </source>
</evidence>
<dbReference type="Gene3D" id="1.10.260.40">
    <property type="entry name" value="lambda repressor-like DNA-binding domains"/>
    <property type="match status" value="1"/>
</dbReference>
<dbReference type="SUPFAM" id="SSF47413">
    <property type="entry name" value="lambda repressor-like DNA-binding domains"/>
    <property type="match status" value="1"/>
</dbReference>
<dbReference type="InterPro" id="IPR046335">
    <property type="entry name" value="LacI/GalR-like_sensor"/>
</dbReference>
<keyword evidence="2" id="KW-0238">DNA-binding</keyword>
<reference evidence="5" key="1">
    <citation type="journal article" date="2021" name="PeerJ">
        <title>Extensive microbial diversity within the chicken gut microbiome revealed by metagenomics and culture.</title>
        <authorList>
            <person name="Gilroy R."/>
            <person name="Ravi A."/>
            <person name="Getino M."/>
            <person name="Pursley I."/>
            <person name="Horton D.L."/>
            <person name="Alikhan N.F."/>
            <person name="Baker D."/>
            <person name="Gharbi K."/>
            <person name="Hall N."/>
            <person name="Watson M."/>
            <person name="Adriaenssens E.M."/>
            <person name="Foster-Nyarko E."/>
            <person name="Jarju S."/>
            <person name="Secka A."/>
            <person name="Antonio M."/>
            <person name="Oren A."/>
            <person name="Chaudhuri R.R."/>
            <person name="La Ragione R."/>
            <person name="Hildebrand F."/>
            <person name="Pallen M.J."/>
        </authorList>
    </citation>
    <scope>NUCLEOTIDE SEQUENCE</scope>
    <source>
        <strain evidence="5">CHK130-7132</strain>
    </source>
</reference>
<name>A0A9D2PWD6_9MICO</name>
<reference evidence="5" key="2">
    <citation type="submission" date="2021-04" db="EMBL/GenBank/DDBJ databases">
        <authorList>
            <person name="Gilroy R."/>
        </authorList>
    </citation>
    <scope>NUCLEOTIDE SEQUENCE</scope>
    <source>
        <strain evidence="5">CHK130-7132</strain>
    </source>
</reference>
<dbReference type="InterPro" id="IPR000843">
    <property type="entry name" value="HTH_LacI"/>
</dbReference>
<dbReference type="PANTHER" id="PTHR30146">
    <property type="entry name" value="LACI-RELATED TRANSCRIPTIONAL REPRESSOR"/>
    <property type="match status" value="1"/>
</dbReference>
<dbReference type="GO" id="GO:0000976">
    <property type="term" value="F:transcription cis-regulatory region binding"/>
    <property type="evidence" value="ECO:0007669"/>
    <property type="project" value="TreeGrafter"/>
</dbReference>
<accession>A0A9D2PWD6</accession>
<evidence type="ECO:0000313" key="6">
    <source>
        <dbReference type="Proteomes" id="UP000823854"/>
    </source>
</evidence>
<dbReference type="SUPFAM" id="SSF53822">
    <property type="entry name" value="Periplasmic binding protein-like I"/>
    <property type="match status" value="1"/>
</dbReference>
<proteinExistence type="predicted"/>
<dbReference type="GO" id="GO:0003700">
    <property type="term" value="F:DNA-binding transcription factor activity"/>
    <property type="evidence" value="ECO:0007669"/>
    <property type="project" value="TreeGrafter"/>
</dbReference>
<evidence type="ECO:0000259" key="4">
    <source>
        <dbReference type="PROSITE" id="PS50932"/>
    </source>
</evidence>
<dbReference type="AlphaFoldDB" id="A0A9D2PWD6"/>
<evidence type="ECO:0000313" key="5">
    <source>
        <dbReference type="EMBL" id="HJC68369.1"/>
    </source>
</evidence>
<organism evidence="5 6">
    <name type="scientific">Candidatus Brachybacterium intestinipullorum</name>
    <dbReference type="NCBI Taxonomy" id="2838512"/>
    <lineage>
        <taxon>Bacteria</taxon>
        <taxon>Bacillati</taxon>
        <taxon>Actinomycetota</taxon>
        <taxon>Actinomycetes</taxon>
        <taxon>Micrococcales</taxon>
        <taxon>Dermabacteraceae</taxon>
        <taxon>Brachybacterium</taxon>
    </lineage>
</organism>
<dbReference type="Pfam" id="PF13377">
    <property type="entry name" value="Peripla_BP_3"/>
    <property type="match status" value="1"/>
</dbReference>
<dbReference type="SMART" id="SM00354">
    <property type="entry name" value="HTH_LACI"/>
    <property type="match status" value="1"/>
</dbReference>
<feature type="domain" description="HTH lacI-type" evidence="4">
    <location>
        <begin position="14"/>
        <end position="72"/>
    </location>
</feature>
<dbReference type="Proteomes" id="UP000823854">
    <property type="component" value="Unassembled WGS sequence"/>
</dbReference>
<keyword evidence="3" id="KW-0804">Transcription</keyword>
<dbReference type="Pfam" id="PF00356">
    <property type="entry name" value="LacI"/>
    <property type="match status" value="1"/>
</dbReference>
<dbReference type="CDD" id="cd01392">
    <property type="entry name" value="HTH_LacI"/>
    <property type="match status" value="1"/>
</dbReference>
<dbReference type="InterPro" id="IPR010982">
    <property type="entry name" value="Lambda_DNA-bd_dom_sf"/>
</dbReference>
<evidence type="ECO:0000256" key="3">
    <source>
        <dbReference type="ARBA" id="ARBA00023163"/>
    </source>
</evidence>
<dbReference type="PROSITE" id="PS50932">
    <property type="entry name" value="HTH_LACI_2"/>
    <property type="match status" value="1"/>
</dbReference>
<keyword evidence="1" id="KW-0805">Transcription regulation</keyword>
<dbReference type="EMBL" id="DWWC01000032">
    <property type="protein sequence ID" value="HJC68369.1"/>
    <property type="molecule type" value="Genomic_DNA"/>
</dbReference>
<protein>
    <submittedName>
        <fullName evidence="5">LacI family transcriptional regulator</fullName>
    </submittedName>
</protein>
<comment type="caution">
    <text evidence="5">The sequence shown here is derived from an EMBL/GenBank/DDBJ whole genome shotgun (WGS) entry which is preliminary data.</text>
</comment>
<dbReference type="PANTHER" id="PTHR30146:SF153">
    <property type="entry name" value="LACTOSE OPERON REPRESSOR"/>
    <property type="match status" value="1"/>
</dbReference>